<accession>A0ABS4IL49</accession>
<keyword evidence="2" id="KW-1133">Transmembrane helix</keyword>
<dbReference type="PANTHER" id="PTHR21666">
    <property type="entry name" value="PEPTIDASE-RELATED"/>
    <property type="match status" value="1"/>
</dbReference>
<evidence type="ECO:0000259" key="3">
    <source>
        <dbReference type="Pfam" id="PF01551"/>
    </source>
</evidence>
<dbReference type="SUPFAM" id="SSF51261">
    <property type="entry name" value="Duplicated hybrid motif"/>
    <property type="match status" value="1"/>
</dbReference>
<keyword evidence="2" id="KW-0472">Membrane</keyword>
<protein>
    <submittedName>
        <fullName evidence="4">Stage II sporulation protein Q</fullName>
    </submittedName>
</protein>
<feature type="region of interest" description="Disordered" evidence="1">
    <location>
        <begin position="215"/>
        <end position="292"/>
    </location>
</feature>
<dbReference type="RefSeq" id="WP_209464706.1">
    <property type="nucleotide sequence ID" value="NZ_CP110224.1"/>
</dbReference>
<name>A0ABS4IL49_9BACI</name>
<feature type="compositionally biased region" description="Acidic residues" evidence="1">
    <location>
        <begin position="232"/>
        <end position="284"/>
    </location>
</feature>
<dbReference type="PANTHER" id="PTHR21666:SF291">
    <property type="entry name" value="STAGE II SPORULATION PROTEIN Q"/>
    <property type="match status" value="1"/>
</dbReference>
<dbReference type="Proteomes" id="UP001519345">
    <property type="component" value="Unassembled WGS sequence"/>
</dbReference>
<evidence type="ECO:0000313" key="5">
    <source>
        <dbReference type="Proteomes" id="UP001519345"/>
    </source>
</evidence>
<sequence length="292" mass="32565">MKEENKGASNKWSRIFRKKWFFPAVYLTVAALLLSVVVWYQNLDNQMPDAMDEQEEQESEDYVPTLDDEDAEPVVDQQENIEMPVVDQDQAEIVTKFYDYNAEQEDQENALVLYNNRFYQSTGLDIASADAETFDVVASLSGTVTEVKEDPLLGNVVSMSHDNDVMTYYASLGEVEVQAGADVEQGDLIGTAGNNLFGQDNGTHVHFELRKDGNEVNPESFFNQPVASLDSVTEEESEASEESEATEEESEATEEEDTGEDEDADSEDEESDVEDDDLDEETTDSSDMSEGA</sequence>
<evidence type="ECO:0000256" key="1">
    <source>
        <dbReference type="SAM" id="MobiDB-lite"/>
    </source>
</evidence>
<keyword evidence="2" id="KW-0812">Transmembrane</keyword>
<reference evidence="4 5" key="1">
    <citation type="submission" date="2021-03" db="EMBL/GenBank/DDBJ databases">
        <title>Genomic Encyclopedia of Type Strains, Phase IV (KMG-IV): sequencing the most valuable type-strain genomes for metagenomic binning, comparative biology and taxonomic classification.</title>
        <authorList>
            <person name="Goeker M."/>
        </authorList>
    </citation>
    <scope>NUCLEOTIDE SEQUENCE [LARGE SCALE GENOMIC DNA]</scope>
    <source>
        <strain evidence="4 5">DSM 25609</strain>
    </source>
</reference>
<dbReference type="InterPro" id="IPR050570">
    <property type="entry name" value="Cell_wall_metabolism_enzyme"/>
</dbReference>
<gene>
    <name evidence="4" type="ORF">J2Z83_003842</name>
</gene>
<evidence type="ECO:0000313" key="4">
    <source>
        <dbReference type="EMBL" id="MBP1971687.1"/>
    </source>
</evidence>
<evidence type="ECO:0000256" key="2">
    <source>
        <dbReference type="SAM" id="Phobius"/>
    </source>
</evidence>
<dbReference type="EMBL" id="JAGGKX010000031">
    <property type="protein sequence ID" value="MBP1971687.1"/>
    <property type="molecule type" value="Genomic_DNA"/>
</dbReference>
<dbReference type="Pfam" id="PF01551">
    <property type="entry name" value="Peptidase_M23"/>
    <property type="match status" value="1"/>
</dbReference>
<organism evidence="4 5">
    <name type="scientific">Virgibacillus natechei</name>
    <dbReference type="NCBI Taxonomy" id="1216297"/>
    <lineage>
        <taxon>Bacteria</taxon>
        <taxon>Bacillati</taxon>
        <taxon>Bacillota</taxon>
        <taxon>Bacilli</taxon>
        <taxon>Bacillales</taxon>
        <taxon>Bacillaceae</taxon>
        <taxon>Virgibacillus</taxon>
    </lineage>
</organism>
<dbReference type="InterPro" id="IPR011055">
    <property type="entry name" value="Dup_hybrid_motif"/>
</dbReference>
<dbReference type="CDD" id="cd12797">
    <property type="entry name" value="M23_peptidase"/>
    <property type="match status" value="1"/>
</dbReference>
<proteinExistence type="predicted"/>
<dbReference type="Gene3D" id="2.70.70.10">
    <property type="entry name" value="Glucose Permease (Domain IIA)"/>
    <property type="match status" value="1"/>
</dbReference>
<feature type="transmembrane region" description="Helical" evidence="2">
    <location>
        <begin position="20"/>
        <end position="40"/>
    </location>
</feature>
<dbReference type="InterPro" id="IPR016047">
    <property type="entry name" value="M23ase_b-sheet_dom"/>
</dbReference>
<comment type="caution">
    <text evidence="4">The sequence shown here is derived from an EMBL/GenBank/DDBJ whole genome shotgun (WGS) entry which is preliminary data.</text>
</comment>
<feature type="domain" description="M23ase beta-sheet core" evidence="3">
    <location>
        <begin position="121"/>
        <end position="218"/>
    </location>
</feature>
<keyword evidence="5" id="KW-1185">Reference proteome</keyword>